<sequence>MSSEVSERIHILFFPYMAQGHIIPSLDMAKLFASRGAKSTLLTTPINAKTLEKPIEAFKNQNPDFEIGIKIFDFPCVELGLPEGCENVDFINTYQHESRDLFFKFLFSTKYLKQQLESFIETTKPNGLVADMFFPWATESAEKFGVPRLVFHGTSFFFLVLFV</sequence>
<protein>
    <submittedName>
        <fullName evidence="3">UDP-glycosyltransferase 73B5</fullName>
    </submittedName>
</protein>
<name>A0ABD0ZNC0_CARAN</name>
<evidence type="ECO:0000256" key="2">
    <source>
        <dbReference type="ARBA" id="ARBA00022676"/>
    </source>
</evidence>
<keyword evidence="2" id="KW-0328">Glycosyltransferase</keyword>
<reference evidence="3 4" key="1">
    <citation type="submission" date="2024-04" db="EMBL/GenBank/DDBJ databases">
        <title>Genome assembly C_amara_ONT_v2.</title>
        <authorList>
            <person name="Yant L."/>
            <person name="Moore C."/>
            <person name="Slenker M."/>
        </authorList>
    </citation>
    <scope>NUCLEOTIDE SEQUENCE [LARGE SCALE GENOMIC DNA]</scope>
    <source>
        <tissue evidence="3">Leaf</tissue>
    </source>
</reference>
<organism evidence="3 4">
    <name type="scientific">Cardamine amara subsp. amara</name>
    <dbReference type="NCBI Taxonomy" id="228776"/>
    <lineage>
        <taxon>Eukaryota</taxon>
        <taxon>Viridiplantae</taxon>
        <taxon>Streptophyta</taxon>
        <taxon>Embryophyta</taxon>
        <taxon>Tracheophyta</taxon>
        <taxon>Spermatophyta</taxon>
        <taxon>Magnoliopsida</taxon>
        <taxon>eudicotyledons</taxon>
        <taxon>Gunneridae</taxon>
        <taxon>Pentapetalae</taxon>
        <taxon>rosids</taxon>
        <taxon>malvids</taxon>
        <taxon>Brassicales</taxon>
        <taxon>Brassicaceae</taxon>
        <taxon>Cardamineae</taxon>
        <taxon>Cardamine</taxon>
    </lineage>
</organism>
<accession>A0ABD0ZNC0</accession>
<proteinExistence type="inferred from homology"/>
<dbReference type="EMBL" id="JBANAX010000714">
    <property type="protein sequence ID" value="KAL1195968.1"/>
    <property type="molecule type" value="Genomic_DNA"/>
</dbReference>
<dbReference type="Gene3D" id="3.40.50.2000">
    <property type="entry name" value="Glycogen Phosphorylase B"/>
    <property type="match status" value="1"/>
</dbReference>
<dbReference type="AlphaFoldDB" id="A0ABD0ZNC0"/>
<evidence type="ECO:0000256" key="1">
    <source>
        <dbReference type="ARBA" id="ARBA00009995"/>
    </source>
</evidence>
<comment type="caution">
    <text evidence="3">The sequence shown here is derived from an EMBL/GenBank/DDBJ whole genome shotgun (WGS) entry which is preliminary data.</text>
</comment>
<keyword evidence="4" id="KW-1185">Reference proteome</keyword>
<keyword evidence="2" id="KW-0808">Transferase</keyword>
<evidence type="ECO:0000313" key="3">
    <source>
        <dbReference type="EMBL" id="KAL1195968.1"/>
    </source>
</evidence>
<dbReference type="PANTHER" id="PTHR48047:SF45">
    <property type="entry name" value="SCOPOLETIN GLUCOSYLTRANSFERASE-LIKE"/>
    <property type="match status" value="1"/>
</dbReference>
<dbReference type="PANTHER" id="PTHR48047">
    <property type="entry name" value="GLYCOSYLTRANSFERASE"/>
    <property type="match status" value="1"/>
</dbReference>
<dbReference type="GO" id="GO:0035251">
    <property type="term" value="F:UDP-glucosyltransferase activity"/>
    <property type="evidence" value="ECO:0007669"/>
    <property type="project" value="UniProtKB-ARBA"/>
</dbReference>
<gene>
    <name evidence="3" type="ORF">V5N11_025140</name>
</gene>
<comment type="similarity">
    <text evidence="1">Belongs to the UDP-glycosyltransferase family.</text>
</comment>
<dbReference type="Proteomes" id="UP001558713">
    <property type="component" value="Unassembled WGS sequence"/>
</dbReference>
<dbReference type="SUPFAM" id="SSF53756">
    <property type="entry name" value="UDP-Glycosyltransferase/glycogen phosphorylase"/>
    <property type="match status" value="1"/>
</dbReference>
<evidence type="ECO:0000313" key="4">
    <source>
        <dbReference type="Proteomes" id="UP001558713"/>
    </source>
</evidence>